<dbReference type="AlphaFoldDB" id="A0AAD7XNP7"/>
<evidence type="ECO:0000313" key="4">
    <source>
        <dbReference type="EMBL" id="KAJ8606639.1"/>
    </source>
</evidence>
<proteinExistence type="predicted"/>
<name>A0AAD7XNP7_9STRA</name>
<gene>
    <name evidence="4" type="ORF">CTAYLR_008373</name>
</gene>
<dbReference type="Pfam" id="PF00226">
    <property type="entry name" value="DnaJ"/>
    <property type="match status" value="1"/>
</dbReference>
<comment type="caution">
    <text evidence="4">The sequence shown here is derived from an EMBL/GenBank/DDBJ whole genome shotgun (WGS) entry which is preliminary data.</text>
</comment>
<dbReference type="SMART" id="SM00271">
    <property type="entry name" value="DnaJ"/>
    <property type="match status" value="1"/>
</dbReference>
<dbReference type="PROSITE" id="PS50076">
    <property type="entry name" value="DNAJ_2"/>
    <property type="match status" value="1"/>
</dbReference>
<sequence length="902" mass="98303">MSNDFEELLSRLTVGAPKLGKDEIIRLQKTLAEACRVHDPVHADEMAGLLAKMDVRDDAPAVKFNFTAPPTDRDVFKFTSPGREATSPESFRVSTPRGSALDDDDDATAANGGKKSADFGKPVRTTFLSQRRHPAPMSVDEEGFKFVAPLGQFQVGVAPNNNNHNNNNNNNNARRSRLARGGFKPAVARRLEPSFSRTANDDPPTVSFEMPAKPAPAPPVAPMTFNVGAPPPPPPPPPPRKSRPPTQQHSSSPLKSLQFKFGAVELSDDDATQPSSSKENNPPPSAASDEPLAAEPGGFCLGSTSGDKKKTRAKRDGLSRRGSSSSPRVVVETRQPSWDGDYERAKQLYDKGDYSSAAEAFSGALDAAPSGWMLGAKALGNRGACYVMLGRHDDALRDCRAATRRDPSLYKAHNRVGRLELADGQLDAAAESFAAARRWALEKGEDRDAAAARATADSGLADVDRVRTALERAKAALDRAAKHVKHLDTDDSGLLSPQARRQRARNDSLRAAARTECERGLRAADDALARAPRNQRAMLAKARALARLERWPDLEAACAGFAQRLGDQEKARLDSPVSIAVRLVRASPRRGEQRKRHDYDDDDDDEEENRGDDVATLAELYVKSLRRREAPDSIARSSADDALSAVAGCDRAAATCRERCRAQLQRAAKLRRAKDRADSAYTRGHFRAAIAMYRDALRLDYENENDALRATLHCNLAAAALVLDRAADAVDHCTHALKLRPDYLRARLRRARARARLDQPASSLADFDAYLSDVAKAADDKLFNGDDSIDRVKQERRKVELELRRKQHQHAAAPAPSSGHQPRSSASSARTQKPTAAVLSSTNHYGILGLTSDAQIAEIKRAYARLALQYHPDRNDSPGATAAMARINEAYECLKDPSLRAT</sequence>
<dbReference type="Gene3D" id="1.25.40.10">
    <property type="entry name" value="Tetratricopeptide repeat domain"/>
    <property type="match status" value="2"/>
</dbReference>
<keyword evidence="5" id="KW-1185">Reference proteome</keyword>
<dbReference type="SUPFAM" id="SSF46565">
    <property type="entry name" value="Chaperone J-domain"/>
    <property type="match status" value="1"/>
</dbReference>
<feature type="region of interest" description="Disordered" evidence="2">
    <location>
        <begin position="79"/>
        <end position="120"/>
    </location>
</feature>
<dbReference type="EMBL" id="JAQMWT010000262">
    <property type="protein sequence ID" value="KAJ8606639.1"/>
    <property type="molecule type" value="Genomic_DNA"/>
</dbReference>
<reference evidence="4" key="1">
    <citation type="submission" date="2023-01" db="EMBL/GenBank/DDBJ databases">
        <title>Metagenome sequencing of chrysophaentin producing Chrysophaeum taylorii.</title>
        <authorList>
            <person name="Davison J."/>
            <person name="Bewley C."/>
        </authorList>
    </citation>
    <scope>NUCLEOTIDE SEQUENCE</scope>
    <source>
        <strain evidence="4">NIES-1699</strain>
    </source>
</reference>
<feature type="region of interest" description="Disordered" evidence="2">
    <location>
        <begin position="488"/>
        <end position="511"/>
    </location>
</feature>
<feature type="domain" description="J" evidence="3">
    <location>
        <begin position="843"/>
        <end position="902"/>
    </location>
</feature>
<dbReference type="PANTHER" id="PTHR44200:SF1">
    <property type="entry name" value="DNAJ HOMOLOG SUBFAMILY C MEMBER 7"/>
    <property type="match status" value="1"/>
</dbReference>
<feature type="compositionally biased region" description="Pro residues" evidence="2">
    <location>
        <begin position="229"/>
        <end position="239"/>
    </location>
</feature>
<keyword evidence="1" id="KW-0802">TPR repeat</keyword>
<dbReference type="PANTHER" id="PTHR44200">
    <property type="entry name" value="DNAJ HOMOLOG SUBFAMILY C MEMBER 7"/>
    <property type="match status" value="1"/>
</dbReference>
<dbReference type="PRINTS" id="PR00625">
    <property type="entry name" value="JDOMAIN"/>
</dbReference>
<feature type="compositionally biased region" description="Basic and acidic residues" evidence="2">
    <location>
        <begin position="589"/>
        <end position="599"/>
    </location>
</feature>
<dbReference type="InterPro" id="IPR036869">
    <property type="entry name" value="J_dom_sf"/>
</dbReference>
<dbReference type="Proteomes" id="UP001230188">
    <property type="component" value="Unassembled WGS sequence"/>
</dbReference>
<dbReference type="Pfam" id="PF13432">
    <property type="entry name" value="TPR_16"/>
    <property type="match status" value="2"/>
</dbReference>
<feature type="region of interest" description="Disordered" evidence="2">
    <location>
        <begin position="584"/>
        <end position="612"/>
    </location>
</feature>
<feature type="compositionally biased region" description="Low complexity" evidence="2">
    <location>
        <begin position="320"/>
        <end position="330"/>
    </location>
</feature>
<dbReference type="CDD" id="cd06257">
    <property type="entry name" value="DnaJ"/>
    <property type="match status" value="1"/>
</dbReference>
<feature type="compositionally biased region" description="Polar residues" evidence="2">
    <location>
        <begin position="87"/>
        <end position="97"/>
    </location>
</feature>
<feature type="compositionally biased region" description="Polar residues" evidence="2">
    <location>
        <begin position="246"/>
        <end position="255"/>
    </location>
</feature>
<organism evidence="4 5">
    <name type="scientific">Chrysophaeum taylorii</name>
    <dbReference type="NCBI Taxonomy" id="2483200"/>
    <lineage>
        <taxon>Eukaryota</taxon>
        <taxon>Sar</taxon>
        <taxon>Stramenopiles</taxon>
        <taxon>Ochrophyta</taxon>
        <taxon>Pelagophyceae</taxon>
        <taxon>Pelagomonadales</taxon>
        <taxon>Pelagomonadaceae</taxon>
        <taxon>Chrysophaeum</taxon>
    </lineage>
</organism>
<dbReference type="InterPro" id="IPR011990">
    <property type="entry name" value="TPR-like_helical_dom_sf"/>
</dbReference>
<feature type="region of interest" description="Disordered" evidence="2">
    <location>
        <begin position="190"/>
        <end position="337"/>
    </location>
</feature>
<accession>A0AAD7XNP7</accession>
<evidence type="ECO:0000256" key="2">
    <source>
        <dbReference type="SAM" id="MobiDB-lite"/>
    </source>
</evidence>
<dbReference type="InterPro" id="IPR019734">
    <property type="entry name" value="TPR_rpt"/>
</dbReference>
<feature type="region of interest" description="Disordered" evidence="2">
    <location>
        <begin position="801"/>
        <end position="836"/>
    </location>
</feature>
<feature type="repeat" description="TPR" evidence="1">
    <location>
        <begin position="376"/>
        <end position="409"/>
    </location>
</feature>
<feature type="compositionally biased region" description="Acidic residues" evidence="2">
    <location>
        <begin position="600"/>
        <end position="610"/>
    </location>
</feature>
<dbReference type="InterPro" id="IPR001623">
    <property type="entry name" value="DnaJ_domain"/>
</dbReference>
<evidence type="ECO:0000313" key="5">
    <source>
        <dbReference type="Proteomes" id="UP001230188"/>
    </source>
</evidence>
<dbReference type="InterPro" id="IPR052758">
    <property type="entry name" value="SRC_co-chaperone"/>
</dbReference>
<evidence type="ECO:0000259" key="3">
    <source>
        <dbReference type="PROSITE" id="PS50076"/>
    </source>
</evidence>
<protein>
    <recommendedName>
        <fullName evidence="3">J domain-containing protein</fullName>
    </recommendedName>
</protein>
<feature type="compositionally biased region" description="Polar residues" evidence="2">
    <location>
        <begin position="818"/>
        <end position="836"/>
    </location>
</feature>
<dbReference type="SMART" id="SM00028">
    <property type="entry name" value="TPR"/>
    <property type="match status" value="4"/>
</dbReference>
<evidence type="ECO:0000256" key="1">
    <source>
        <dbReference type="PROSITE-ProRule" id="PRU00339"/>
    </source>
</evidence>
<dbReference type="Gene3D" id="1.10.287.110">
    <property type="entry name" value="DnaJ domain"/>
    <property type="match status" value="1"/>
</dbReference>
<dbReference type="SUPFAM" id="SSF48452">
    <property type="entry name" value="TPR-like"/>
    <property type="match status" value="2"/>
</dbReference>
<dbReference type="PROSITE" id="PS50005">
    <property type="entry name" value="TPR"/>
    <property type="match status" value="1"/>
</dbReference>